<feature type="signal peptide" evidence="1">
    <location>
        <begin position="1"/>
        <end position="42"/>
    </location>
</feature>
<keyword evidence="1" id="KW-0732">Signal</keyword>
<gene>
    <name evidence="4" type="ORF">HNR23_000383</name>
</gene>
<protein>
    <submittedName>
        <fullName evidence="4">Zn-dependent M28 family amino/carboxypeptidase</fullName>
    </submittedName>
</protein>
<dbReference type="Pfam" id="PF04389">
    <property type="entry name" value="Peptidase_M28"/>
    <property type="match status" value="1"/>
</dbReference>
<name>A0A7W9YDW3_9ACTN</name>
<dbReference type="GO" id="GO:0004180">
    <property type="term" value="F:carboxypeptidase activity"/>
    <property type="evidence" value="ECO:0007669"/>
    <property type="project" value="UniProtKB-KW"/>
</dbReference>
<dbReference type="SUPFAM" id="SSF53187">
    <property type="entry name" value="Zn-dependent exopeptidases"/>
    <property type="match status" value="1"/>
</dbReference>
<accession>A0A7W9YDW3</accession>
<dbReference type="EMBL" id="JACHDS010000001">
    <property type="protein sequence ID" value="MBB6170323.1"/>
    <property type="molecule type" value="Genomic_DNA"/>
</dbReference>
<evidence type="ECO:0000313" key="4">
    <source>
        <dbReference type="EMBL" id="MBB6170323.1"/>
    </source>
</evidence>
<feature type="domain" description="PA" evidence="2">
    <location>
        <begin position="153"/>
        <end position="231"/>
    </location>
</feature>
<dbReference type="SUPFAM" id="SSF52025">
    <property type="entry name" value="PA domain"/>
    <property type="match status" value="1"/>
</dbReference>
<comment type="caution">
    <text evidence="4">The sequence shown here is derived from an EMBL/GenBank/DDBJ whole genome shotgun (WGS) entry which is preliminary data.</text>
</comment>
<dbReference type="InterPro" id="IPR003137">
    <property type="entry name" value="PA_domain"/>
</dbReference>
<dbReference type="InterPro" id="IPR046450">
    <property type="entry name" value="PA_dom_sf"/>
</dbReference>
<dbReference type="Proteomes" id="UP000546642">
    <property type="component" value="Unassembled WGS sequence"/>
</dbReference>
<dbReference type="Gene3D" id="3.40.630.10">
    <property type="entry name" value="Zn peptidases"/>
    <property type="match status" value="1"/>
</dbReference>
<dbReference type="AlphaFoldDB" id="A0A7W9YDW3"/>
<dbReference type="InterPro" id="IPR006311">
    <property type="entry name" value="TAT_signal"/>
</dbReference>
<reference evidence="4 5" key="1">
    <citation type="submission" date="2020-08" db="EMBL/GenBank/DDBJ databases">
        <title>Sequencing the genomes of 1000 actinobacteria strains.</title>
        <authorList>
            <person name="Klenk H.-P."/>
        </authorList>
    </citation>
    <scope>NUCLEOTIDE SEQUENCE [LARGE SCALE GENOMIC DNA]</scope>
    <source>
        <strain evidence="4 5">DSM 46659</strain>
    </source>
</reference>
<evidence type="ECO:0000259" key="3">
    <source>
        <dbReference type="Pfam" id="PF04389"/>
    </source>
</evidence>
<feature type="domain" description="Peptidase M28" evidence="3">
    <location>
        <begin position="256"/>
        <end position="469"/>
    </location>
</feature>
<evidence type="ECO:0000259" key="2">
    <source>
        <dbReference type="Pfam" id="PF02225"/>
    </source>
</evidence>
<dbReference type="RefSeq" id="WP_184072896.1">
    <property type="nucleotide sequence ID" value="NZ_JACHDS010000001.1"/>
</dbReference>
<dbReference type="Pfam" id="PF02225">
    <property type="entry name" value="PA"/>
    <property type="match status" value="1"/>
</dbReference>
<evidence type="ECO:0000256" key="1">
    <source>
        <dbReference type="SAM" id="SignalP"/>
    </source>
</evidence>
<dbReference type="PANTHER" id="PTHR12147">
    <property type="entry name" value="METALLOPEPTIDASE M28 FAMILY MEMBER"/>
    <property type="match status" value="1"/>
</dbReference>
<dbReference type="GO" id="GO:0008235">
    <property type="term" value="F:metalloexopeptidase activity"/>
    <property type="evidence" value="ECO:0007669"/>
    <property type="project" value="InterPro"/>
</dbReference>
<keyword evidence="5" id="KW-1185">Reference proteome</keyword>
<keyword evidence="4" id="KW-0121">Carboxypeptidase</keyword>
<dbReference type="GO" id="GO:0006508">
    <property type="term" value="P:proteolysis"/>
    <property type="evidence" value="ECO:0007669"/>
    <property type="project" value="InterPro"/>
</dbReference>
<sequence>MRTPQRGRSPRRASSARRRLLAGGTTLATVLALGLGPAAAQADTAQLPILVTVDNVRAHMENLQTIADYNGGNRASGTAGYDVSAKYVIDQLKRAGYKPKKHHYEFDAWKQHSTPELAVTKPKEREFTAGDEFNTMTYSTGGDITAAGVPVNPDSAESGCAAGDFTGFPEGAIAVIKRGGCTFAQKTQNAADAGATGAVIFNNVEGTIAGTVSRLSDIPVVGTTDKVGADLLAVGGKLELRLKVDAEVVTESSYSVIAETRGGKKDNVVVVGAHLDSVEEGPGINDNGSGTAGVLETAKQFAKLGTPKNKVRFAFWGTEEQGLVGSTKYVESLSDKQLDDIALYLNFDMIGSYNYGRFVYDGRGELAGSLRPPSGSAAIQKTFEDYFADQGLVSEPTEFSGRSDYSAFMAEDIPSGGLFSGGDAVKSEQQVEYYGGTAGMDFDPFYHTPDDTVENINWDSVDELSGALAYSVERFSKSTLPVNGVAPRTLHAPAQAGNEFDRQGDLWLR</sequence>
<dbReference type="PANTHER" id="PTHR12147:SF26">
    <property type="entry name" value="PEPTIDASE M28 DOMAIN-CONTAINING PROTEIN"/>
    <property type="match status" value="1"/>
</dbReference>
<organism evidence="4 5">
    <name type="scientific">Nocardiopsis mwathae</name>
    <dbReference type="NCBI Taxonomy" id="1472723"/>
    <lineage>
        <taxon>Bacteria</taxon>
        <taxon>Bacillati</taxon>
        <taxon>Actinomycetota</taxon>
        <taxon>Actinomycetes</taxon>
        <taxon>Streptosporangiales</taxon>
        <taxon>Nocardiopsidaceae</taxon>
        <taxon>Nocardiopsis</taxon>
    </lineage>
</organism>
<dbReference type="Gene3D" id="3.50.30.30">
    <property type="match status" value="1"/>
</dbReference>
<evidence type="ECO:0000313" key="5">
    <source>
        <dbReference type="Proteomes" id="UP000546642"/>
    </source>
</evidence>
<keyword evidence="4" id="KW-0645">Protease</keyword>
<dbReference type="PROSITE" id="PS51318">
    <property type="entry name" value="TAT"/>
    <property type="match status" value="1"/>
</dbReference>
<proteinExistence type="predicted"/>
<keyword evidence="4" id="KW-0378">Hydrolase</keyword>
<dbReference type="InterPro" id="IPR045175">
    <property type="entry name" value="M28_fam"/>
</dbReference>
<dbReference type="InterPro" id="IPR007484">
    <property type="entry name" value="Peptidase_M28"/>
</dbReference>
<feature type="chain" id="PRO_5031240668" evidence="1">
    <location>
        <begin position="43"/>
        <end position="509"/>
    </location>
</feature>